<organism evidence="1 2">
    <name type="scientific">Diversispora epigaea</name>
    <dbReference type="NCBI Taxonomy" id="1348612"/>
    <lineage>
        <taxon>Eukaryota</taxon>
        <taxon>Fungi</taxon>
        <taxon>Fungi incertae sedis</taxon>
        <taxon>Mucoromycota</taxon>
        <taxon>Glomeromycotina</taxon>
        <taxon>Glomeromycetes</taxon>
        <taxon>Diversisporales</taxon>
        <taxon>Diversisporaceae</taxon>
        <taxon>Diversispora</taxon>
    </lineage>
</organism>
<evidence type="ECO:0000313" key="1">
    <source>
        <dbReference type="EMBL" id="RHZ81413.1"/>
    </source>
</evidence>
<reference evidence="1 2" key="1">
    <citation type="submission" date="2018-08" db="EMBL/GenBank/DDBJ databases">
        <title>Genome and evolution of the arbuscular mycorrhizal fungus Diversispora epigaea (formerly Glomus versiforme) and its bacterial endosymbionts.</title>
        <authorList>
            <person name="Sun X."/>
            <person name="Fei Z."/>
            <person name="Harrison M."/>
        </authorList>
    </citation>
    <scope>NUCLEOTIDE SEQUENCE [LARGE SCALE GENOMIC DNA]</scope>
    <source>
        <strain evidence="1 2">IT104</strain>
    </source>
</reference>
<gene>
    <name evidence="1" type="ORF">Glove_120g79</name>
</gene>
<name>A0A397J8T6_9GLOM</name>
<keyword evidence="2" id="KW-1185">Reference proteome</keyword>
<dbReference type="EMBL" id="PQFF01000112">
    <property type="protein sequence ID" value="RHZ81413.1"/>
    <property type="molecule type" value="Genomic_DNA"/>
</dbReference>
<proteinExistence type="predicted"/>
<evidence type="ECO:0000313" key="2">
    <source>
        <dbReference type="Proteomes" id="UP000266861"/>
    </source>
</evidence>
<protein>
    <submittedName>
        <fullName evidence="1">Uncharacterized protein</fullName>
    </submittedName>
</protein>
<dbReference type="AlphaFoldDB" id="A0A397J8T6"/>
<dbReference type="Proteomes" id="UP000266861">
    <property type="component" value="Unassembled WGS sequence"/>
</dbReference>
<sequence>MSRAEHNIDIDRRFRRTGEHNALDRVINAERPYDSIGIIFEGENMHSMDFDDMYNLDLTYCEKSRPL</sequence>
<comment type="caution">
    <text evidence="1">The sequence shown here is derived from an EMBL/GenBank/DDBJ whole genome shotgun (WGS) entry which is preliminary data.</text>
</comment>
<accession>A0A397J8T6</accession>